<feature type="domain" description="Glycosyltransferase 2-like" evidence="2">
    <location>
        <begin position="9"/>
        <end position="133"/>
    </location>
</feature>
<dbReference type="STRING" id="1107311.Q767_00885"/>
<dbReference type="PATRIC" id="fig|1107311.3.peg.2114"/>
<evidence type="ECO:0000256" key="1">
    <source>
        <dbReference type="SAM" id="Phobius"/>
    </source>
</evidence>
<dbReference type="GO" id="GO:0016740">
    <property type="term" value="F:transferase activity"/>
    <property type="evidence" value="ECO:0007669"/>
    <property type="project" value="UniProtKB-KW"/>
</dbReference>
<dbReference type="EMBL" id="JRLZ01000001">
    <property type="protein sequence ID" value="KGO97191.1"/>
    <property type="molecule type" value="Genomic_DNA"/>
</dbReference>
<feature type="transmembrane region" description="Helical" evidence="1">
    <location>
        <begin position="217"/>
        <end position="234"/>
    </location>
</feature>
<dbReference type="InterPro" id="IPR029044">
    <property type="entry name" value="Nucleotide-diphossugar_trans"/>
</dbReference>
<reference evidence="4" key="1">
    <citation type="submission" date="2013-09" db="EMBL/GenBank/DDBJ databases">
        <authorList>
            <person name="Zeng Z."/>
            <person name="Chen C."/>
        </authorList>
    </citation>
    <scope>NUCLEOTIDE SEQUENCE [LARGE SCALE GENOMIC DNA]</scope>
    <source>
        <strain evidence="4">DK69</strain>
    </source>
</reference>
<keyword evidence="1" id="KW-0812">Transmembrane</keyword>
<dbReference type="SUPFAM" id="SSF53448">
    <property type="entry name" value="Nucleotide-diphospho-sugar transferases"/>
    <property type="match status" value="1"/>
</dbReference>
<gene>
    <name evidence="3" type="ORF">Q767_00885</name>
</gene>
<accession>V6S711</accession>
<comment type="caution">
    <text evidence="3">The sequence shown here is derived from an EMBL/GenBank/DDBJ whole genome shotgun (WGS) entry which is preliminary data.</text>
</comment>
<feature type="transmembrane region" description="Helical" evidence="1">
    <location>
        <begin position="254"/>
        <end position="273"/>
    </location>
</feature>
<keyword evidence="1" id="KW-1133">Transmembrane helix</keyword>
<dbReference type="Gene3D" id="3.90.550.10">
    <property type="entry name" value="Spore Coat Polysaccharide Biosynthesis Protein SpsA, Chain A"/>
    <property type="match status" value="1"/>
</dbReference>
<dbReference type="PANTHER" id="PTHR43685">
    <property type="entry name" value="GLYCOSYLTRANSFERASE"/>
    <property type="match status" value="1"/>
</dbReference>
<dbReference type="eggNOG" id="COG1216">
    <property type="taxonomic scope" value="Bacteria"/>
</dbReference>
<keyword evidence="3" id="KW-0808">Transferase</keyword>
<dbReference type="RefSeq" id="WP_023574123.1">
    <property type="nucleotide sequence ID" value="NZ_AVCS01000015.1"/>
</dbReference>
<organism evidence="3 4">
    <name type="scientific">Flavobacterium enshiense DK69</name>
    <dbReference type="NCBI Taxonomy" id="1107311"/>
    <lineage>
        <taxon>Bacteria</taxon>
        <taxon>Pseudomonadati</taxon>
        <taxon>Bacteroidota</taxon>
        <taxon>Flavobacteriia</taxon>
        <taxon>Flavobacteriales</taxon>
        <taxon>Flavobacteriaceae</taxon>
        <taxon>Flavobacterium</taxon>
    </lineage>
</organism>
<reference evidence="3 4" key="2">
    <citation type="journal article" date="2015" name="Stand. Genomic Sci.">
        <title>High quality draft genomic sequence of Flavobacterium enshiense DK69(T) and comparison among Flavobacterium genomes.</title>
        <authorList>
            <person name="Zeng Z."/>
            <person name="Chen C."/>
            <person name="Du H."/>
            <person name="Wang G."/>
            <person name="Li M."/>
        </authorList>
    </citation>
    <scope>NUCLEOTIDE SEQUENCE [LARGE SCALE GENOMIC DNA]</scope>
    <source>
        <strain evidence="3 4">DK69</strain>
    </source>
</reference>
<keyword evidence="4" id="KW-1185">Reference proteome</keyword>
<evidence type="ECO:0000313" key="3">
    <source>
        <dbReference type="EMBL" id="KGO97191.1"/>
    </source>
</evidence>
<evidence type="ECO:0000313" key="4">
    <source>
        <dbReference type="Proteomes" id="UP000030149"/>
    </source>
</evidence>
<dbReference type="PANTHER" id="PTHR43685:SF3">
    <property type="entry name" value="SLR2126 PROTEIN"/>
    <property type="match status" value="1"/>
</dbReference>
<evidence type="ECO:0000259" key="2">
    <source>
        <dbReference type="Pfam" id="PF00535"/>
    </source>
</evidence>
<keyword evidence="1" id="KW-0472">Membrane</keyword>
<name>V6S711_9FLAO</name>
<dbReference type="Proteomes" id="UP000030149">
    <property type="component" value="Unassembled WGS sequence"/>
</dbReference>
<protein>
    <submittedName>
        <fullName evidence="3">Glycosyl transferase</fullName>
    </submittedName>
</protein>
<proteinExistence type="predicted"/>
<dbReference type="Pfam" id="PF00535">
    <property type="entry name" value="Glycos_transf_2"/>
    <property type="match status" value="1"/>
</dbReference>
<sequence>MGSNQIKFSILITTKNRLEDLLYTLSKIKYLLEREDTECVICDDGSDDQTYQTIKATFPEIKLLKNKVSKGLIYSRNRLMKASVGDYAISIDDDLHFITSNPFERIEVFFQKHPKCAVQSFRIFWDKNEPERTATTQTSEIVNGYAGGAHVFRRTAWKEIPDYPDWFVFYGEENFASQQLYKKGWEVHYVPEILVNHRVDLKNRIGGTDYRLRQRRALRAGWYLYFMFCPWQFLPKKVVYTLWMQVKTKVIAYRSFFFFTVVLQALWDVFINLPRLMRGSNRFTIEEYEEFIKLPAVKLYWKLDE</sequence>
<dbReference type="InterPro" id="IPR001173">
    <property type="entry name" value="Glyco_trans_2-like"/>
</dbReference>
<dbReference type="InterPro" id="IPR050834">
    <property type="entry name" value="Glycosyltransf_2"/>
</dbReference>
<dbReference type="OrthoDB" id="1143197at2"/>
<dbReference type="AlphaFoldDB" id="V6S711"/>